<dbReference type="AlphaFoldDB" id="A0A8J3FZW3"/>
<gene>
    <name evidence="1" type="ORF">GCM10012275_64030</name>
</gene>
<reference evidence="1" key="2">
    <citation type="submission" date="2020-09" db="EMBL/GenBank/DDBJ databases">
        <authorList>
            <person name="Sun Q."/>
            <person name="Zhou Y."/>
        </authorList>
    </citation>
    <scope>NUCLEOTIDE SEQUENCE</scope>
    <source>
        <strain evidence="1">CGMCC 4.5737</strain>
    </source>
</reference>
<dbReference type="Proteomes" id="UP000637578">
    <property type="component" value="Unassembled WGS sequence"/>
</dbReference>
<comment type="caution">
    <text evidence="1">The sequence shown here is derived from an EMBL/GenBank/DDBJ whole genome shotgun (WGS) entry which is preliminary data.</text>
</comment>
<dbReference type="EMBL" id="BMMK01000073">
    <property type="protein sequence ID" value="GGM84521.1"/>
    <property type="molecule type" value="Genomic_DNA"/>
</dbReference>
<evidence type="ECO:0000313" key="2">
    <source>
        <dbReference type="Proteomes" id="UP000637578"/>
    </source>
</evidence>
<evidence type="ECO:0000313" key="1">
    <source>
        <dbReference type="EMBL" id="GGM84521.1"/>
    </source>
</evidence>
<proteinExistence type="predicted"/>
<protein>
    <submittedName>
        <fullName evidence="1">Uncharacterized protein</fullName>
    </submittedName>
</protein>
<accession>A0A8J3FZW3</accession>
<name>A0A8J3FZW3_9PSEU</name>
<keyword evidence="2" id="KW-1185">Reference proteome</keyword>
<organism evidence="1 2">
    <name type="scientific">Longimycelium tulufanense</name>
    <dbReference type="NCBI Taxonomy" id="907463"/>
    <lineage>
        <taxon>Bacteria</taxon>
        <taxon>Bacillati</taxon>
        <taxon>Actinomycetota</taxon>
        <taxon>Actinomycetes</taxon>
        <taxon>Pseudonocardiales</taxon>
        <taxon>Pseudonocardiaceae</taxon>
        <taxon>Longimycelium</taxon>
    </lineage>
</organism>
<sequence>MLVRVGIAVLHVPNLCRLSRGVGVATHPPRTGNKREFRTETHAAVTYGGVGTRVTARALPTRFRVRVG</sequence>
<reference evidence="1" key="1">
    <citation type="journal article" date="2014" name="Int. J. Syst. Evol. Microbiol.">
        <title>Complete genome sequence of Corynebacterium casei LMG S-19264T (=DSM 44701T), isolated from a smear-ripened cheese.</title>
        <authorList>
            <consortium name="US DOE Joint Genome Institute (JGI-PGF)"/>
            <person name="Walter F."/>
            <person name="Albersmeier A."/>
            <person name="Kalinowski J."/>
            <person name="Ruckert C."/>
        </authorList>
    </citation>
    <scope>NUCLEOTIDE SEQUENCE</scope>
    <source>
        <strain evidence="1">CGMCC 4.5737</strain>
    </source>
</reference>